<dbReference type="InterPro" id="IPR036881">
    <property type="entry name" value="Glyco_hydro_3_C_sf"/>
</dbReference>
<feature type="region of interest" description="Disordered" evidence="12">
    <location>
        <begin position="763"/>
        <end position="800"/>
    </location>
</feature>
<dbReference type="Gene3D" id="3.40.50.1700">
    <property type="entry name" value="Glycoside hydrolase family 3 C-terminal domain"/>
    <property type="match status" value="1"/>
</dbReference>
<comment type="pathway">
    <text evidence="1">Glycan degradation; xylan degradation.</text>
</comment>
<keyword evidence="3" id="KW-0858">Xylan degradation</keyword>
<keyword evidence="15" id="KW-1185">Reference proteome</keyword>
<dbReference type="SUPFAM" id="SSF52279">
    <property type="entry name" value="Beta-D-glucan exohydrolase, C-terminal domain"/>
    <property type="match status" value="1"/>
</dbReference>
<dbReference type="PRINTS" id="PR00133">
    <property type="entry name" value="GLHYDRLASE3"/>
</dbReference>
<reference evidence="14 15" key="1">
    <citation type="journal article" date="2023" name="bioRxiv">
        <title>High-quality genome assemblies of four members of thePodospora anserinaspecies complex.</title>
        <authorList>
            <person name="Ament-Velasquez S.L."/>
            <person name="Vogan A.A."/>
            <person name="Wallerman O."/>
            <person name="Hartmann F."/>
            <person name="Gautier V."/>
            <person name="Silar P."/>
            <person name="Giraud T."/>
            <person name="Johannesson H."/>
        </authorList>
    </citation>
    <scope>NUCLEOTIDE SEQUENCE [LARGE SCALE GENOMIC DNA]</scope>
    <source>
        <strain evidence="14 15">CBS 415.72m</strain>
    </source>
</reference>
<keyword evidence="6" id="KW-0325">Glycoprotein</keyword>
<evidence type="ECO:0000256" key="5">
    <source>
        <dbReference type="ARBA" id="ARBA00022801"/>
    </source>
</evidence>
<dbReference type="Gene3D" id="2.60.40.10">
    <property type="entry name" value="Immunoglobulins"/>
    <property type="match status" value="1"/>
</dbReference>
<protein>
    <recommendedName>
        <fullName evidence="11">xylan 1,4-beta-xylosidase</fullName>
        <ecNumber evidence="11">3.2.1.37</ecNumber>
    </recommendedName>
</protein>
<dbReference type="InterPro" id="IPR026891">
    <property type="entry name" value="Fn3-like"/>
</dbReference>
<evidence type="ECO:0000259" key="13">
    <source>
        <dbReference type="SMART" id="SM01217"/>
    </source>
</evidence>
<evidence type="ECO:0000256" key="7">
    <source>
        <dbReference type="ARBA" id="ARBA00023277"/>
    </source>
</evidence>
<accession>A0ABR0GAC9</accession>
<evidence type="ECO:0000256" key="6">
    <source>
        <dbReference type="ARBA" id="ARBA00023180"/>
    </source>
</evidence>
<dbReference type="EC" id="3.2.1.37" evidence="11"/>
<evidence type="ECO:0000256" key="3">
    <source>
        <dbReference type="ARBA" id="ARBA00022651"/>
    </source>
</evidence>
<comment type="caution">
    <text evidence="14">The sequence shown here is derived from an EMBL/GenBank/DDBJ whole genome shotgun (WGS) entry which is preliminary data.</text>
</comment>
<organism evidence="14 15">
    <name type="scientific">Podospora pseudocomata</name>
    <dbReference type="NCBI Taxonomy" id="2093779"/>
    <lineage>
        <taxon>Eukaryota</taxon>
        <taxon>Fungi</taxon>
        <taxon>Dikarya</taxon>
        <taxon>Ascomycota</taxon>
        <taxon>Pezizomycotina</taxon>
        <taxon>Sordariomycetes</taxon>
        <taxon>Sordariomycetidae</taxon>
        <taxon>Sordariales</taxon>
        <taxon>Podosporaceae</taxon>
        <taxon>Podospora</taxon>
    </lineage>
</organism>
<dbReference type="SMART" id="SM01217">
    <property type="entry name" value="Fn3_like"/>
    <property type="match status" value="1"/>
</dbReference>
<dbReference type="InterPro" id="IPR044993">
    <property type="entry name" value="BXL"/>
</dbReference>
<evidence type="ECO:0000256" key="4">
    <source>
        <dbReference type="ARBA" id="ARBA00022729"/>
    </source>
</evidence>
<evidence type="ECO:0000313" key="15">
    <source>
        <dbReference type="Proteomes" id="UP001323405"/>
    </source>
</evidence>
<dbReference type="EMBL" id="JAFFHA010000007">
    <property type="protein sequence ID" value="KAK4652697.1"/>
    <property type="molecule type" value="Genomic_DNA"/>
</dbReference>
<dbReference type="Gene3D" id="3.20.20.300">
    <property type="entry name" value="Glycoside hydrolase, family 3, N-terminal domain"/>
    <property type="match status" value="1"/>
</dbReference>
<dbReference type="InterPro" id="IPR036962">
    <property type="entry name" value="Glyco_hydro_3_N_sf"/>
</dbReference>
<dbReference type="InterPro" id="IPR013783">
    <property type="entry name" value="Ig-like_fold"/>
</dbReference>
<feature type="domain" description="Fibronectin type III-like" evidence="13">
    <location>
        <begin position="679"/>
        <end position="750"/>
    </location>
</feature>
<evidence type="ECO:0000256" key="12">
    <source>
        <dbReference type="SAM" id="MobiDB-lite"/>
    </source>
</evidence>
<keyword evidence="8" id="KW-0326">Glycosidase</keyword>
<gene>
    <name evidence="14" type="ORF">QC762_500960</name>
</gene>
<dbReference type="InterPro" id="IPR017853">
    <property type="entry name" value="GH"/>
</dbReference>
<evidence type="ECO:0000256" key="10">
    <source>
        <dbReference type="ARBA" id="ARBA00024574"/>
    </source>
</evidence>
<dbReference type="GeneID" id="87910433"/>
<keyword evidence="9" id="KW-0624">Polysaccharide degradation</keyword>
<keyword evidence="4" id="KW-0732">Signal</keyword>
<name>A0ABR0GAC9_9PEZI</name>
<comment type="similarity">
    <text evidence="2">Belongs to the glycosyl hydrolase 3 family.</text>
</comment>
<evidence type="ECO:0000256" key="2">
    <source>
        <dbReference type="ARBA" id="ARBA00005336"/>
    </source>
</evidence>
<keyword evidence="5" id="KW-0378">Hydrolase</keyword>
<evidence type="ECO:0000256" key="9">
    <source>
        <dbReference type="ARBA" id="ARBA00023326"/>
    </source>
</evidence>
<dbReference type="PANTHER" id="PTHR42721:SF3">
    <property type="entry name" value="BETA-D-XYLOSIDASE 5-RELATED"/>
    <property type="match status" value="1"/>
</dbReference>
<sequence>MKSSVFWGASLTSAVVRAIDLPFQFYPNCVDDLLSTNQVCNTTLSPPERAAALVAALTPEEKLQNIVSKSLGAPRIGLPAYNWWSEALHGVAYAPGTQFWQGDGPFNSSTSFPMPLLMAATFDDELLEKIAEVIGIEGRAFGNAGFSGLDYWTPNVNPFKDPRWGRGSETPGEDILLVKRYAAAMIKGLEGPVPEKERRVVATCKHYAANDFEDWNGATRHNFNAKISLQDMAEYYFMPFQQCVRDSRVGSIMCAYNAVNGVPSCASPYLLQTILREHWNWTEHNNYITSDCEAVLDVSLNHKYAATNAEGTAISFEAGMDTSCEYEGSSDIPGAWSQGLLKESTVDRALLRLYEGIVRAGYFDGKQSLYSSLGWADVNKPSAQKLSLQAAVDGTVLLKNDGALPLSDLLDKSRPKKVAMIGFWSDAKDKLRGGYSGTAAYLHTPAYAASQLGIPFSTASGPILHSDLASNQSWTDNAMAAAKDADYILYFGGIDTSAAGETKDRYDLDWPGAQLSLINLLTTLSKPLIVLQMGDQLDNTPLLSNPKINAILWANWPGQDGGTAVMELVTGLKSPAGRLPVTQYPSNFTDLVPMTDMALRPSAGNNQLGRTYRWYKTPVQAFGFGLHYTTFSPKFGKKFPAVIDVDEVLEGCDDKYLDTCPLPDLPVVVENRGNRTSDYVALAFVSAPGVGPGPWPIKTLGAFTRLRGVKGGEKREGGLKWNLGNLARHDEEGNTVVYPGKYEVLLDEPTKARLRFEVVRGGKGKGKVKGKGKAAEKGGVVLDRWPKPPKGQEPPAIERV</sequence>
<evidence type="ECO:0000256" key="8">
    <source>
        <dbReference type="ARBA" id="ARBA00023295"/>
    </source>
</evidence>
<dbReference type="RefSeq" id="XP_062741672.1">
    <property type="nucleotide sequence ID" value="XM_062890526.1"/>
</dbReference>
<evidence type="ECO:0000313" key="14">
    <source>
        <dbReference type="EMBL" id="KAK4652697.1"/>
    </source>
</evidence>
<keyword evidence="7" id="KW-0119">Carbohydrate metabolism</keyword>
<dbReference type="Proteomes" id="UP001323405">
    <property type="component" value="Unassembled WGS sequence"/>
</dbReference>
<dbReference type="Pfam" id="PF01915">
    <property type="entry name" value="Glyco_hydro_3_C"/>
    <property type="match status" value="1"/>
</dbReference>
<feature type="compositionally biased region" description="Basic residues" evidence="12">
    <location>
        <begin position="763"/>
        <end position="772"/>
    </location>
</feature>
<dbReference type="SUPFAM" id="SSF51445">
    <property type="entry name" value="(Trans)glycosidases"/>
    <property type="match status" value="1"/>
</dbReference>
<dbReference type="InterPro" id="IPR001764">
    <property type="entry name" value="Glyco_hydro_3_N"/>
</dbReference>
<evidence type="ECO:0000256" key="11">
    <source>
        <dbReference type="ARBA" id="ARBA00026107"/>
    </source>
</evidence>
<proteinExistence type="inferred from homology"/>
<dbReference type="PANTHER" id="PTHR42721">
    <property type="entry name" value="SUGAR HYDROLASE-RELATED"/>
    <property type="match status" value="1"/>
</dbReference>
<comment type="catalytic activity">
    <reaction evidence="10">
        <text>Hydrolysis of (1-&gt;4)-beta-D-xylans, to remove successive D-xylose residues from the non-reducing termini.</text>
        <dbReference type="EC" id="3.2.1.37"/>
    </reaction>
</comment>
<dbReference type="InterPro" id="IPR002772">
    <property type="entry name" value="Glyco_hydro_3_C"/>
</dbReference>
<dbReference type="Pfam" id="PF00933">
    <property type="entry name" value="Glyco_hydro_3"/>
    <property type="match status" value="1"/>
</dbReference>
<evidence type="ECO:0000256" key="1">
    <source>
        <dbReference type="ARBA" id="ARBA00004851"/>
    </source>
</evidence>